<dbReference type="InterPro" id="IPR015424">
    <property type="entry name" value="PyrdxlP-dep_Trfase"/>
</dbReference>
<keyword evidence="3 4" id="KW-0663">Pyridoxal phosphate</keyword>
<dbReference type="Gene3D" id="3.40.640.10">
    <property type="entry name" value="Type I PLP-dependent aspartate aminotransferase-like (Major domain)"/>
    <property type="match status" value="1"/>
</dbReference>
<dbReference type="GO" id="GO:0000271">
    <property type="term" value="P:polysaccharide biosynthetic process"/>
    <property type="evidence" value="ECO:0007669"/>
    <property type="project" value="TreeGrafter"/>
</dbReference>
<protein>
    <submittedName>
        <fullName evidence="5">dTDP-4-amino-4,6-dideoxygalactose transaminase</fullName>
    </submittedName>
</protein>
<dbReference type="Pfam" id="PF01041">
    <property type="entry name" value="DegT_DnrJ_EryC1"/>
    <property type="match status" value="1"/>
</dbReference>
<feature type="modified residue" description="N6-(pyridoxal phosphate)lysine" evidence="3">
    <location>
        <position position="190"/>
    </location>
</feature>
<evidence type="ECO:0000256" key="4">
    <source>
        <dbReference type="RuleBase" id="RU004508"/>
    </source>
</evidence>
<name>A0A1K2ICF4_9FLAO</name>
<evidence type="ECO:0000313" key="5">
    <source>
        <dbReference type="EMBL" id="SFZ90109.1"/>
    </source>
</evidence>
<evidence type="ECO:0000313" key="6">
    <source>
        <dbReference type="Proteomes" id="UP000182544"/>
    </source>
</evidence>
<feature type="active site" description="Proton acceptor" evidence="2">
    <location>
        <position position="190"/>
    </location>
</feature>
<evidence type="ECO:0000256" key="2">
    <source>
        <dbReference type="PIRSR" id="PIRSR000390-1"/>
    </source>
</evidence>
<comment type="similarity">
    <text evidence="1 4">Belongs to the DegT/DnrJ/EryC1 family.</text>
</comment>
<reference evidence="5 6" key="1">
    <citation type="submission" date="2016-10" db="EMBL/GenBank/DDBJ databases">
        <authorList>
            <person name="de Groot N.N."/>
        </authorList>
    </citation>
    <scope>NUCLEOTIDE SEQUENCE [LARGE SCALE GENOMIC DNA]</scope>
    <source>
        <strain evidence="5 6">DSM 18180</strain>
    </source>
</reference>
<dbReference type="InterPro" id="IPR000653">
    <property type="entry name" value="DegT/StrS_aminotransferase"/>
</dbReference>
<keyword evidence="6" id="KW-1185">Reference proteome</keyword>
<dbReference type="RefSeq" id="WP_072400385.1">
    <property type="nucleotide sequence ID" value="NZ_FPKV01000001.1"/>
</dbReference>
<dbReference type="PANTHER" id="PTHR30244:SF34">
    <property type="entry name" value="DTDP-4-AMINO-4,6-DIDEOXYGALACTOSE TRANSAMINASE"/>
    <property type="match status" value="1"/>
</dbReference>
<dbReference type="InterPro" id="IPR015421">
    <property type="entry name" value="PyrdxlP-dep_Trfase_major"/>
</dbReference>
<dbReference type="PANTHER" id="PTHR30244">
    <property type="entry name" value="TRANSAMINASE"/>
    <property type="match status" value="1"/>
</dbReference>
<dbReference type="EMBL" id="FPKV01000001">
    <property type="protein sequence ID" value="SFZ90109.1"/>
    <property type="molecule type" value="Genomic_DNA"/>
</dbReference>
<dbReference type="AlphaFoldDB" id="A0A1K2ICF4"/>
<accession>A0A1K2ICF4</accession>
<sequence length="380" mass="42886">MKQIKLSSVHVGGNEIKYIERAINKGEVSNYGENLDRFEKQLEVFFLKKSKIALLNSGTSAIHIALIHLGVKSGDEVICQSFTFSASANPIVYQGAIPVFVDSENETWNMCPLHLEKALKDRVSKGKRPKAIILVHSYGMPAKMDELISISLKYNIPIIEDAAEALGSTYNEQKCGTFGDYGIISFNGNKIITTSGGGALICKTSKLRERTLFLSTQARDSAPYYQHSEIGYNYSMSNIAAGIGRAQMEVLDNYIALRRDANRFYQEFFKKISGIKVFKSPNSSFISNHWLSCVLIDKTKVGFNNEDLRLELLKYNIETKLLWKPMHMQPVFKDYPYYGSNICNNLFKTGLCLPSGSNLTQDEKKRIEEVITQFIFDKNK</sequence>
<dbReference type="GO" id="GO:0008483">
    <property type="term" value="F:transaminase activity"/>
    <property type="evidence" value="ECO:0007669"/>
    <property type="project" value="TreeGrafter"/>
</dbReference>
<dbReference type="Gene3D" id="3.90.1150.10">
    <property type="entry name" value="Aspartate Aminotransferase, domain 1"/>
    <property type="match status" value="1"/>
</dbReference>
<organism evidence="5 6">
    <name type="scientific">Flaviramulus basaltis</name>
    <dbReference type="NCBI Taxonomy" id="369401"/>
    <lineage>
        <taxon>Bacteria</taxon>
        <taxon>Pseudomonadati</taxon>
        <taxon>Bacteroidota</taxon>
        <taxon>Flavobacteriia</taxon>
        <taxon>Flavobacteriales</taxon>
        <taxon>Flavobacteriaceae</taxon>
        <taxon>Flaviramulus</taxon>
    </lineage>
</organism>
<dbReference type="Proteomes" id="UP000182544">
    <property type="component" value="Unassembled WGS sequence"/>
</dbReference>
<dbReference type="STRING" id="369401.SAMN05428642_101745"/>
<dbReference type="PIRSF" id="PIRSF000390">
    <property type="entry name" value="PLP_StrS"/>
    <property type="match status" value="1"/>
</dbReference>
<dbReference type="GO" id="GO:0030170">
    <property type="term" value="F:pyridoxal phosphate binding"/>
    <property type="evidence" value="ECO:0007669"/>
    <property type="project" value="TreeGrafter"/>
</dbReference>
<dbReference type="SUPFAM" id="SSF53383">
    <property type="entry name" value="PLP-dependent transferases"/>
    <property type="match status" value="1"/>
</dbReference>
<evidence type="ECO:0000256" key="3">
    <source>
        <dbReference type="PIRSR" id="PIRSR000390-2"/>
    </source>
</evidence>
<proteinExistence type="inferred from homology"/>
<dbReference type="InterPro" id="IPR015422">
    <property type="entry name" value="PyrdxlP-dep_Trfase_small"/>
</dbReference>
<dbReference type="OrthoDB" id="9810913at2"/>
<gene>
    <name evidence="5" type="ORF">SAMN05428642_101745</name>
</gene>
<evidence type="ECO:0000256" key="1">
    <source>
        <dbReference type="ARBA" id="ARBA00037999"/>
    </source>
</evidence>
<dbReference type="CDD" id="cd00616">
    <property type="entry name" value="AHBA_syn"/>
    <property type="match status" value="1"/>
</dbReference>